<dbReference type="GO" id="GO:0019825">
    <property type="term" value="F:oxygen binding"/>
    <property type="evidence" value="ECO:0007669"/>
    <property type="project" value="InterPro"/>
</dbReference>
<dbReference type="Gene3D" id="1.10.490.10">
    <property type="entry name" value="Globins"/>
    <property type="match status" value="1"/>
</dbReference>
<dbReference type="STRING" id="1714354.BLL40_00215"/>
<dbReference type="PANTHER" id="PTHR32089:SF118">
    <property type="entry name" value="HEME-BASED AEROTACTIC TRANSDUCER HEMAT"/>
    <property type="match status" value="1"/>
</dbReference>
<dbReference type="Pfam" id="PF00015">
    <property type="entry name" value="MCPsignal"/>
    <property type="match status" value="1"/>
</dbReference>
<dbReference type="Proteomes" id="UP000186524">
    <property type="component" value="Unassembled WGS sequence"/>
</dbReference>
<dbReference type="Gene3D" id="1.10.287.950">
    <property type="entry name" value="Methyl-accepting chemotaxis protein"/>
    <property type="match status" value="1"/>
</dbReference>
<reference evidence="4 5" key="1">
    <citation type="submission" date="2016-12" db="EMBL/GenBank/DDBJ databases">
        <title>Domibacillus sp. SAOS 44 whole genome sequencing.</title>
        <authorList>
            <person name="Verma A."/>
            <person name="Krishnamurthi S."/>
        </authorList>
    </citation>
    <scope>NUCLEOTIDE SEQUENCE [LARGE SCALE GENOMIC DNA]</scope>
    <source>
        <strain evidence="4 5">SAOS 44</strain>
    </source>
</reference>
<dbReference type="SUPFAM" id="SSF46458">
    <property type="entry name" value="Globin-like"/>
    <property type="match status" value="1"/>
</dbReference>
<keyword evidence="5" id="KW-1185">Reference proteome</keyword>
<gene>
    <name evidence="4" type="ORF">BLL40_00215</name>
</gene>
<comment type="caution">
    <text evidence="4">The sequence shown here is derived from an EMBL/GenBank/DDBJ whole genome shotgun (WGS) entry which is preliminary data.</text>
</comment>
<dbReference type="GO" id="GO:0020037">
    <property type="term" value="F:heme binding"/>
    <property type="evidence" value="ECO:0007669"/>
    <property type="project" value="InterPro"/>
</dbReference>
<dbReference type="CDD" id="cd01068">
    <property type="entry name" value="globin_sensor"/>
    <property type="match status" value="1"/>
</dbReference>
<dbReference type="PANTHER" id="PTHR32089">
    <property type="entry name" value="METHYL-ACCEPTING CHEMOTAXIS PROTEIN MCPB"/>
    <property type="match status" value="1"/>
</dbReference>
<feature type="domain" description="Methyl-accepting transducer" evidence="3">
    <location>
        <begin position="213"/>
        <end position="419"/>
    </location>
</feature>
<dbReference type="InterPro" id="IPR039379">
    <property type="entry name" value="Protoglobin_sensor_dom"/>
</dbReference>
<evidence type="ECO:0000256" key="1">
    <source>
        <dbReference type="ARBA" id="ARBA00023224"/>
    </source>
</evidence>
<dbReference type="GO" id="GO:0016020">
    <property type="term" value="C:membrane"/>
    <property type="evidence" value="ECO:0007669"/>
    <property type="project" value="InterPro"/>
</dbReference>
<proteinExistence type="predicted"/>
<dbReference type="AlphaFoldDB" id="A0A1Q5P6S3"/>
<dbReference type="InterPro" id="IPR009050">
    <property type="entry name" value="Globin-like_sf"/>
</dbReference>
<dbReference type="PROSITE" id="PS50111">
    <property type="entry name" value="CHEMOTAXIS_TRANSDUC_2"/>
    <property type="match status" value="1"/>
</dbReference>
<keyword evidence="1 2" id="KW-0807">Transducer</keyword>
<dbReference type="InterPro" id="IPR012292">
    <property type="entry name" value="Globin/Proto"/>
</dbReference>
<evidence type="ECO:0000313" key="4">
    <source>
        <dbReference type="EMBL" id="OKL37893.1"/>
    </source>
</evidence>
<name>A0A1Q5P6S3_9BACI</name>
<evidence type="ECO:0000313" key="5">
    <source>
        <dbReference type="Proteomes" id="UP000186524"/>
    </source>
</evidence>
<protein>
    <recommendedName>
        <fullName evidence="3">Methyl-accepting transducer domain-containing protein</fullName>
    </recommendedName>
</protein>
<sequence>MGLFFKKKRVESHLPSFTEKDVKLSISKGTDLDRQIQMINLTKQDLLLLKSLKPEIEKQIVTIIDSFYELIAKKGNLVSIIEKHSSIERLKKTLTLHIQELFDGIIDDSFLQKRLTIAHVHVQIGLEPKWYLAAFQDLLSSFIATISNLQMSHTEQAKLINAVTKILSLEQQIVLEAYREHEQELKQKLNLRKKEILTDKVYTIAQELGVISEETRDSLHMLSLESKSILNTAKDGLILADQSSESSHFGQQQLSIQGEKLADIQHAVHDIQSFSVELNSISVDITDVINIVGKIADQTNLLAINASIEAARVGDHGKGFAVVAEEIRKLSDQTKTSATNVSTHITKTNELIINVTHSIKNVNDLVTSSRNTMNVTADEMNSLLSLIDNTKSKNHAIELSLQKLFSIISEIETASNEVAQSVITLNHFTEEYLREESLSPLL</sequence>
<dbReference type="SUPFAM" id="SSF58104">
    <property type="entry name" value="Methyl-accepting chemotaxis protein (MCP) signaling domain"/>
    <property type="match status" value="1"/>
</dbReference>
<evidence type="ECO:0000256" key="2">
    <source>
        <dbReference type="PROSITE-ProRule" id="PRU00284"/>
    </source>
</evidence>
<dbReference type="InterPro" id="IPR044398">
    <property type="entry name" value="Globin-sensor_dom"/>
</dbReference>
<dbReference type="OrthoDB" id="266313at2"/>
<dbReference type="GO" id="GO:0007165">
    <property type="term" value="P:signal transduction"/>
    <property type="evidence" value="ECO:0007669"/>
    <property type="project" value="UniProtKB-KW"/>
</dbReference>
<dbReference type="Pfam" id="PF11563">
    <property type="entry name" value="Protoglobin"/>
    <property type="match status" value="1"/>
</dbReference>
<dbReference type="EMBL" id="MRWQ01000001">
    <property type="protein sequence ID" value="OKL37893.1"/>
    <property type="molecule type" value="Genomic_DNA"/>
</dbReference>
<dbReference type="RefSeq" id="WP_073709906.1">
    <property type="nucleotide sequence ID" value="NZ_MRWQ01000001.1"/>
</dbReference>
<organism evidence="4 5">
    <name type="scientific">Domibacillus mangrovi</name>
    <dbReference type="NCBI Taxonomy" id="1714354"/>
    <lineage>
        <taxon>Bacteria</taxon>
        <taxon>Bacillati</taxon>
        <taxon>Bacillota</taxon>
        <taxon>Bacilli</taxon>
        <taxon>Bacillales</taxon>
        <taxon>Bacillaceae</taxon>
        <taxon>Domibacillus</taxon>
    </lineage>
</organism>
<evidence type="ECO:0000259" key="3">
    <source>
        <dbReference type="PROSITE" id="PS50111"/>
    </source>
</evidence>
<dbReference type="InterPro" id="IPR004089">
    <property type="entry name" value="MCPsignal_dom"/>
</dbReference>
<accession>A0A1Q5P6S3</accession>
<dbReference type="SMART" id="SM00283">
    <property type="entry name" value="MA"/>
    <property type="match status" value="1"/>
</dbReference>